<evidence type="ECO:0000256" key="1">
    <source>
        <dbReference type="SAM" id="MobiDB-lite"/>
    </source>
</evidence>
<proteinExistence type="predicted"/>
<feature type="region of interest" description="Disordered" evidence="1">
    <location>
        <begin position="1"/>
        <end position="40"/>
    </location>
</feature>
<accession>A0AAW0ALJ8</accession>
<dbReference type="Proteomes" id="UP001362999">
    <property type="component" value="Unassembled WGS sequence"/>
</dbReference>
<feature type="region of interest" description="Disordered" evidence="1">
    <location>
        <begin position="195"/>
        <end position="239"/>
    </location>
</feature>
<organism evidence="2 3">
    <name type="scientific">Favolaschia claudopus</name>
    <dbReference type="NCBI Taxonomy" id="2862362"/>
    <lineage>
        <taxon>Eukaryota</taxon>
        <taxon>Fungi</taxon>
        <taxon>Dikarya</taxon>
        <taxon>Basidiomycota</taxon>
        <taxon>Agaricomycotina</taxon>
        <taxon>Agaricomycetes</taxon>
        <taxon>Agaricomycetidae</taxon>
        <taxon>Agaricales</taxon>
        <taxon>Marasmiineae</taxon>
        <taxon>Mycenaceae</taxon>
        <taxon>Favolaschia</taxon>
    </lineage>
</organism>
<name>A0AAW0ALJ8_9AGAR</name>
<comment type="caution">
    <text evidence="2">The sequence shown here is derived from an EMBL/GenBank/DDBJ whole genome shotgun (WGS) entry which is preliminary data.</text>
</comment>
<feature type="compositionally biased region" description="Low complexity" evidence="1">
    <location>
        <begin position="65"/>
        <end position="76"/>
    </location>
</feature>
<gene>
    <name evidence="2" type="ORF">R3P38DRAFT_3207527</name>
</gene>
<keyword evidence="3" id="KW-1185">Reference proteome</keyword>
<evidence type="ECO:0000313" key="3">
    <source>
        <dbReference type="Proteomes" id="UP001362999"/>
    </source>
</evidence>
<dbReference type="AlphaFoldDB" id="A0AAW0ALJ8"/>
<dbReference type="EMBL" id="JAWWNJ010000061">
    <property type="protein sequence ID" value="KAK7012943.1"/>
    <property type="molecule type" value="Genomic_DNA"/>
</dbReference>
<feature type="region of interest" description="Disordered" evidence="1">
    <location>
        <begin position="65"/>
        <end position="118"/>
    </location>
</feature>
<evidence type="ECO:0000313" key="2">
    <source>
        <dbReference type="EMBL" id="KAK7012943.1"/>
    </source>
</evidence>
<reference evidence="2 3" key="1">
    <citation type="journal article" date="2024" name="J Genomics">
        <title>Draft genome sequencing and assembly of Favolaschia claudopus CIRM-BRFM 2984 isolated from oak limbs.</title>
        <authorList>
            <person name="Navarro D."/>
            <person name="Drula E."/>
            <person name="Chaduli D."/>
            <person name="Cazenave R."/>
            <person name="Ahrendt S."/>
            <person name="Wang J."/>
            <person name="Lipzen A."/>
            <person name="Daum C."/>
            <person name="Barry K."/>
            <person name="Grigoriev I.V."/>
            <person name="Favel A."/>
            <person name="Rosso M.N."/>
            <person name="Martin F."/>
        </authorList>
    </citation>
    <scope>NUCLEOTIDE SEQUENCE [LARGE SCALE GENOMIC DNA]</scope>
    <source>
        <strain evidence="2 3">CIRM-BRFM 2984</strain>
    </source>
</reference>
<sequence>MPIYNGSPRNSRVPPSLLSGNTPRSYISTTAARPQPSVDPSCIFLPPRQFHSTHATPDALATLTTTPLTPSTASLANADPKLFPRRHVTTPPRNADADNARSATTTPPPDVSLPTSRSTIFLPLGSRPRRLSPRRLVDTNFASIHLDYSRRSPRRHFRPPRPFLEHRQLTYLAISTFTIRLRTLLCAYSPSSPPTSQAHGSVFTRGPDQFPHRPSTSTRRRRRQPGTRPPGNPPPHCRKHTVSLDAAAFVSPANLALLKHCATKSNLKSSK</sequence>
<feature type="compositionally biased region" description="Polar residues" evidence="1">
    <location>
        <begin position="18"/>
        <end position="32"/>
    </location>
</feature>
<protein>
    <submittedName>
        <fullName evidence="2">Uncharacterized protein</fullName>
    </submittedName>
</protein>